<evidence type="ECO:0000256" key="1">
    <source>
        <dbReference type="ARBA" id="ARBA00006328"/>
    </source>
</evidence>
<evidence type="ECO:0000256" key="2">
    <source>
        <dbReference type="ARBA" id="ARBA00022857"/>
    </source>
</evidence>
<dbReference type="AlphaFoldDB" id="A0A507QGC1"/>
<accession>A0A507QGC1</accession>
<evidence type="ECO:0000313" key="6">
    <source>
        <dbReference type="Proteomes" id="UP000319663"/>
    </source>
</evidence>
<organism evidence="5 6">
    <name type="scientific">Monascus purpureus</name>
    <name type="common">Red mold</name>
    <name type="synonym">Monascus anka</name>
    <dbReference type="NCBI Taxonomy" id="5098"/>
    <lineage>
        <taxon>Eukaryota</taxon>
        <taxon>Fungi</taxon>
        <taxon>Dikarya</taxon>
        <taxon>Ascomycota</taxon>
        <taxon>Pezizomycotina</taxon>
        <taxon>Eurotiomycetes</taxon>
        <taxon>Eurotiomycetidae</taxon>
        <taxon>Eurotiales</taxon>
        <taxon>Aspergillaceae</taxon>
        <taxon>Monascus</taxon>
    </lineage>
</organism>
<evidence type="ECO:0000256" key="3">
    <source>
        <dbReference type="ARBA" id="ARBA00023002"/>
    </source>
</evidence>
<evidence type="ECO:0000259" key="4">
    <source>
        <dbReference type="Pfam" id="PF05368"/>
    </source>
</evidence>
<dbReference type="Gene3D" id="3.90.25.10">
    <property type="entry name" value="UDP-galactose 4-epimerase, domain 1"/>
    <property type="match status" value="1"/>
</dbReference>
<dbReference type="GO" id="GO:0005634">
    <property type="term" value="C:nucleus"/>
    <property type="evidence" value="ECO:0007669"/>
    <property type="project" value="TreeGrafter"/>
</dbReference>
<comment type="similarity">
    <text evidence="1">Belongs to the NmrA-type oxidoreductase family.</text>
</comment>
<name>A0A507QGC1_MONPU</name>
<evidence type="ECO:0000313" key="5">
    <source>
        <dbReference type="EMBL" id="TQB67558.1"/>
    </source>
</evidence>
<dbReference type="CDD" id="cd05251">
    <property type="entry name" value="NmrA_like_SDR_a"/>
    <property type="match status" value="1"/>
</dbReference>
<dbReference type="Pfam" id="PF05368">
    <property type="entry name" value="NmrA"/>
    <property type="match status" value="1"/>
</dbReference>
<dbReference type="OrthoDB" id="419598at2759"/>
<keyword evidence="2" id="KW-0521">NADP</keyword>
<dbReference type="GO" id="GO:0016491">
    <property type="term" value="F:oxidoreductase activity"/>
    <property type="evidence" value="ECO:0007669"/>
    <property type="project" value="UniProtKB-KW"/>
</dbReference>
<gene>
    <name evidence="5" type="ORF">MPDQ_005265</name>
</gene>
<dbReference type="PANTHER" id="PTHR42748">
    <property type="entry name" value="NITROGEN METABOLITE REPRESSION PROTEIN NMRA FAMILY MEMBER"/>
    <property type="match status" value="1"/>
</dbReference>
<keyword evidence="6" id="KW-1185">Reference proteome</keyword>
<dbReference type="SUPFAM" id="SSF51735">
    <property type="entry name" value="NAD(P)-binding Rossmann-fold domains"/>
    <property type="match status" value="1"/>
</dbReference>
<dbReference type="Proteomes" id="UP000319663">
    <property type="component" value="Unassembled WGS sequence"/>
</dbReference>
<dbReference type="InterPro" id="IPR008030">
    <property type="entry name" value="NmrA-like"/>
</dbReference>
<proteinExistence type="inferred from homology"/>
<feature type="domain" description="NmrA-like" evidence="4">
    <location>
        <begin position="5"/>
        <end position="255"/>
    </location>
</feature>
<dbReference type="EMBL" id="VIFY01000363">
    <property type="protein sequence ID" value="TQB67558.1"/>
    <property type="molecule type" value="Genomic_DNA"/>
</dbReference>
<dbReference type="InterPro" id="IPR036291">
    <property type="entry name" value="NAD(P)-bd_dom_sf"/>
</dbReference>
<dbReference type="STRING" id="5098.A0A507QGC1"/>
<reference evidence="5 6" key="1">
    <citation type="submission" date="2019-06" db="EMBL/GenBank/DDBJ databases">
        <title>Wine fermentation using esterase from Monascus purpureus.</title>
        <authorList>
            <person name="Geng C."/>
            <person name="Zhang Y."/>
        </authorList>
    </citation>
    <scope>NUCLEOTIDE SEQUENCE [LARGE SCALE GENOMIC DNA]</scope>
    <source>
        <strain evidence="5">HQ1</strain>
    </source>
</reference>
<comment type="caution">
    <text evidence="5">The sequence shown here is derived from an EMBL/GenBank/DDBJ whole genome shotgun (WGS) entry which is preliminary data.</text>
</comment>
<dbReference type="InterPro" id="IPR051164">
    <property type="entry name" value="NmrA-like_oxidored"/>
</dbReference>
<dbReference type="PANTHER" id="PTHR42748:SF30">
    <property type="entry name" value="NMRA-LIKE DOMAIN-CONTAINING PROTEIN"/>
    <property type="match status" value="1"/>
</dbReference>
<protein>
    <recommendedName>
        <fullName evidence="4">NmrA-like domain-containing protein</fullName>
    </recommendedName>
</protein>
<sequence length="305" mass="33623">MSSPTVFVCGATGAQGGAVSHHLAKGAKVHTVTRNDTSEASHKLRAAGASIIPGNFDDEQSLRQRIQGCTALFLNLVPDFQDESHELNQARRIIAIAKESGVQHIVYSSAFAMNEPHRLRHWDTNNLLGKTLMSKQAIKNEVCSAGFPFYTILCPGSFMSNFLLPLVRMYPGLVDKGQFTTALTPETEVAMVDPNDIGRFCAEAVLDSVRFHKAKIPLASELLTVEDILGALSRATGRRITAHFLSSEEIEEQSVMNPVILGEFAMRDIAQFADIEGMRAWGFPLGSFESFLEREMERVKQTYGF</sequence>
<dbReference type="Gene3D" id="3.40.50.720">
    <property type="entry name" value="NAD(P)-binding Rossmann-like Domain"/>
    <property type="match status" value="1"/>
</dbReference>
<keyword evidence="3" id="KW-0560">Oxidoreductase</keyword>